<dbReference type="CDD" id="cd00882">
    <property type="entry name" value="Ras_like_GTPase"/>
    <property type="match status" value="1"/>
</dbReference>
<protein>
    <recommendedName>
        <fullName evidence="1">G domain-containing protein</fullName>
    </recommendedName>
</protein>
<dbReference type="Proteomes" id="UP000270299">
    <property type="component" value="Unassembled WGS sequence"/>
</dbReference>
<reference evidence="2 3" key="1">
    <citation type="submission" date="2018-10" db="EMBL/GenBank/DDBJ databases">
        <authorList>
            <person name="Li J."/>
        </authorList>
    </citation>
    <scope>NUCLEOTIDE SEQUENCE [LARGE SCALE GENOMIC DNA]</scope>
    <source>
        <strain evidence="2 3">CCTCC AB209002</strain>
    </source>
</reference>
<evidence type="ECO:0000259" key="1">
    <source>
        <dbReference type="Pfam" id="PF01926"/>
    </source>
</evidence>
<comment type="caution">
    <text evidence="2">The sequence shown here is derived from an EMBL/GenBank/DDBJ whole genome shotgun (WGS) entry which is preliminary data.</text>
</comment>
<dbReference type="Pfam" id="PF01926">
    <property type="entry name" value="MMR_HSR1"/>
    <property type="match status" value="1"/>
</dbReference>
<dbReference type="SUPFAM" id="SSF52540">
    <property type="entry name" value="P-loop containing nucleoside triphosphate hydrolases"/>
    <property type="match status" value="1"/>
</dbReference>
<dbReference type="GO" id="GO:0005525">
    <property type="term" value="F:GTP binding"/>
    <property type="evidence" value="ECO:0007669"/>
    <property type="project" value="InterPro"/>
</dbReference>
<dbReference type="InterPro" id="IPR006073">
    <property type="entry name" value="GTP-bd"/>
</dbReference>
<dbReference type="InterPro" id="IPR027417">
    <property type="entry name" value="P-loop_NTPase"/>
</dbReference>
<gene>
    <name evidence="2" type="ORF">D9V29_12405</name>
</gene>
<organism evidence="2 3">
    <name type="scientific">Mycetocola manganoxydans</name>
    <dbReference type="NCBI Taxonomy" id="699879"/>
    <lineage>
        <taxon>Bacteria</taxon>
        <taxon>Bacillati</taxon>
        <taxon>Actinomycetota</taxon>
        <taxon>Actinomycetes</taxon>
        <taxon>Micrococcales</taxon>
        <taxon>Microbacteriaceae</taxon>
        <taxon>Mycetocola</taxon>
    </lineage>
</organism>
<feature type="domain" description="G" evidence="1">
    <location>
        <begin position="62"/>
        <end position="171"/>
    </location>
</feature>
<sequence>MACAGEAARALELAAEELEGLTGHTELHQLHVAFIDGLRESSSQLASVREDLAGRDVERPFRVVLMGRTMAGKSTLFEYLSGGDGTRVGDGGQRYTREISIRTAIDLDVEIVDTPGVGAMDGQEDYETAFSQVADADLILWVATNEATQEQTGRALERLSDLGKPIFVALNCLADVSDEIGLMDMLEEPELVFGGDAEGNLAPIRRHLSKAGGQDLGVVAIHAQAARLSISGELTDDESRVLHQNSRIDSLITAIRQQRDRTAELRRLVSIGDVLRVELLETASSLADAVLVARAALEASRGSQREFQTRADRRIADAYEELNAAFAGAITSRERWIELVEVDQSDRRINQQWDQEIALLRAEIEGSGADIGQRLEAALKVIALDVADDWSQLDIGGFRDLGGRGAIWGNRLVKLGGRVAAGVGVGSLSAWAGAAAGAKIGALAGTAIGPGLGTAIGLGAGALIGLVVGLLPAGRFFDWLGDKAFRSSSEVHERRRQKVRDQLAPLLKELNEKLKSASGEMKRTWVQAVEDEVARQSAASDSVEHSLAVLLRISSEELDPALTRVDTELAREILRNIGRSRAASAVTRATRWRGAGMAVELLEPAFSEMVLFPVDDAVERMLPTSALATMPASALQVIRSLTDREITVHTMQQDRLLLTLGSPATPGVREAWEALAQAHTSIKTRINVSVEGDAK</sequence>
<keyword evidence="3" id="KW-1185">Reference proteome</keyword>
<dbReference type="Gene3D" id="3.40.50.300">
    <property type="entry name" value="P-loop containing nucleotide triphosphate hydrolases"/>
    <property type="match status" value="1"/>
</dbReference>
<proteinExistence type="predicted"/>
<accession>A0A3L6ZMC7</accession>
<dbReference type="AlphaFoldDB" id="A0A3L6ZMC7"/>
<evidence type="ECO:0000313" key="2">
    <source>
        <dbReference type="EMBL" id="RLP69054.1"/>
    </source>
</evidence>
<evidence type="ECO:0000313" key="3">
    <source>
        <dbReference type="Proteomes" id="UP000270299"/>
    </source>
</evidence>
<name>A0A3L6ZMC7_9MICO</name>
<dbReference type="EMBL" id="RCUV01000017">
    <property type="protein sequence ID" value="RLP69054.1"/>
    <property type="molecule type" value="Genomic_DNA"/>
</dbReference>